<keyword evidence="2" id="KW-1185">Reference proteome</keyword>
<proteinExistence type="predicted"/>
<dbReference type="EMBL" id="BDIP01000410">
    <property type="protein sequence ID" value="GCA62270.1"/>
    <property type="molecule type" value="Genomic_DNA"/>
</dbReference>
<evidence type="ECO:0000313" key="1">
    <source>
        <dbReference type="EMBL" id="GCA62270.1"/>
    </source>
</evidence>
<sequence length="195" mass="20683">MCPNVQPDVCYPHSVLLGMPKVEGSTVMPRMKAEGAVPAGQCDPSLTGDAKESCHGYTKLSNMFGTVDGLLIAGIGLSYDHLPKKYADDVYTSIKVLYTLIADGNTELINAIGEVNEGKPYTPIETAAVIPAFPPVPTEISKLGSAIEGVWAVVHGVLTQVKFKKQEGPLFVAMMGIINNGGDTVKAIVDTLNHQ</sequence>
<dbReference type="Proteomes" id="UP000265618">
    <property type="component" value="Unassembled WGS sequence"/>
</dbReference>
<accession>A0A391NME1</accession>
<name>A0A391NME1_9EUKA</name>
<evidence type="ECO:0000313" key="2">
    <source>
        <dbReference type="Proteomes" id="UP000265618"/>
    </source>
</evidence>
<comment type="caution">
    <text evidence="1">The sequence shown here is derived from an EMBL/GenBank/DDBJ whole genome shotgun (WGS) entry which is preliminary data.</text>
</comment>
<protein>
    <submittedName>
        <fullName evidence="1">Uncharacterized protein</fullName>
    </submittedName>
</protein>
<organism evidence="1 2">
    <name type="scientific">Kipferlia bialata</name>
    <dbReference type="NCBI Taxonomy" id="797122"/>
    <lineage>
        <taxon>Eukaryota</taxon>
        <taxon>Metamonada</taxon>
        <taxon>Carpediemonas-like organisms</taxon>
        <taxon>Kipferlia</taxon>
    </lineage>
</organism>
<gene>
    <name evidence="1" type="ORF">KIPB_002458</name>
</gene>
<dbReference type="AlphaFoldDB" id="A0A391NME1"/>
<reference evidence="1 2" key="1">
    <citation type="journal article" date="2018" name="PLoS ONE">
        <title>The draft genome of Kipferlia bialata reveals reductive genome evolution in fornicate parasites.</title>
        <authorList>
            <person name="Tanifuji G."/>
            <person name="Takabayashi S."/>
            <person name="Kume K."/>
            <person name="Takagi M."/>
            <person name="Nakayama T."/>
            <person name="Kamikawa R."/>
            <person name="Inagaki Y."/>
            <person name="Hashimoto T."/>
        </authorList>
    </citation>
    <scope>NUCLEOTIDE SEQUENCE [LARGE SCALE GENOMIC DNA]</scope>
    <source>
        <strain evidence="1">NY0173</strain>
    </source>
</reference>